<protein>
    <submittedName>
        <fullName evidence="2">Uncharacterized protein</fullName>
    </submittedName>
</protein>
<evidence type="ECO:0000313" key="2">
    <source>
        <dbReference type="EMBL" id="KAH3818229.1"/>
    </source>
</evidence>
<proteinExistence type="predicted"/>
<reference evidence="2" key="1">
    <citation type="journal article" date="2019" name="bioRxiv">
        <title>The Genome of the Zebra Mussel, Dreissena polymorpha: A Resource for Invasive Species Research.</title>
        <authorList>
            <person name="McCartney M.A."/>
            <person name="Auch B."/>
            <person name="Kono T."/>
            <person name="Mallez S."/>
            <person name="Zhang Y."/>
            <person name="Obille A."/>
            <person name="Becker A."/>
            <person name="Abrahante J.E."/>
            <person name="Garbe J."/>
            <person name="Badalamenti J.P."/>
            <person name="Herman A."/>
            <person name="Mangelson H."/>
            <person name="Liachko I."/>
            <person name="Sullivan S."/>
            <person name="Sone E.D."/>
            <person name="Koren S."/>
            <person name="Silverstein K.A.T."/>
            <person name="Beckman K.B."/>
            <person name="Gohl D.M."/>
        </authorList>
    </citation>
    <scope>NUCLEOTIDE SEQUENCE</scope>
    <source>
        <strain evidence="2">Duluth1</strain>
        <tissue evidence="2">Whole animal</tissue>
    </source>
</reference>
<feature type="region of interest" description="Disordered" evidence="1">
    <location>
        <begin position="1"/>
        <end position="20"/>
    </location>
</feature>
<name>A0A9D4GJ98_DREPO</name>
<organism evidence="2 3">
    <name type="scientific">Dreissena polymorpha</name>
    <name type="common">Zebra mussel</name>
    <name type="synonym">Mytilus polymorpha</name>
    <dbReference type="NCBI Taxonomy" id="45954"/>
    <lineage>
        <taxon>Eukaryota</taxon>
        <taxon>Metazoa</taxon>
        <taxon>Spiralia</taxon>
        <taxon>Lophotrochozoa</taxon>
        <taxon>Mollusca</taxon>
        <taxon>Bivalvia</taxon>
        <taxon>Autobranchia</taxon>
        <taxon>Heteroconchia</taxon>
        <taxon>Euheterodonta</taxon>
        <taxon>Imparidentia</taxon>
        <taxon>Neoheterodontei</taxon>
        <taxon>Myida</taxon>
        <taxon>Dreissenoidea</taxon>
        <taxon>Dreissenidae</taxon>
        <taxon>Dreissena</taxon>
    </lineage>
</organism>
<gene>
    <name evidence="2" type="ORF">DPMN_119828</name>
</gene>
<evidence type="ECO:0000313" key="3">
    <source>
        <dbReference type="Proteomes" id="UP000828390"/>
    </source>
</evidence>
<evidence type="ECO:0000256" key="1">
    <source>
        <dbReference type="SAM" id="MobiDB-lite"/>
    </source>
</evidence>
<sequence>MRSHYIQSPPRLKPVNSPAETQSTLDWLQFIPAEPRLSRVMPRLSPGESWQHPGRAPVYRHSAGTHQGYTSIRPQQNYGNTPV</sequence>
<accession>A0A9D4GJ98</accession>
<dbReference type="EMBL" id="JAIWYP010000005">
    <property type="protein sequence ID" value="KAH3818229.1"/>
    <property type="molecule type" value="Genomic_DNA"/>
</dbReference>
<feature type="compositionally biased region" description="Polar residues" evidence="1">
    <location>
        <begin position="64"/>
        <end position="83"/>
    </location>
</feature>
<keyword evidence="3" id="KW-1185">Reference proteome</keyword>
<comment type="caution">
    <text evidence="2">The sequence shown here is derived from an EMBL/GenBank/DDBJ whole genome shotgun (WGS) entry which is preliminary data.</text>
</comment>
<feature type="region of interest" description="Disordered" evidence="1">
    <location>
        <begin position="43"/>
        <end position="83"/>
    </location>
</feature>
<reference evidence="2" key="2">
    <citation type="submission" date="2020-11" db="EMBL/GenBank/DDBJ databases">
        <authorList>
            <person name="McCartney M.A."/>
            <person name="Auch B."/>
            <person name="Kono T."/>
            <person name="Mallez S."/>
            <person name="Becker A."/>
            <person name="Gohl D.M."/>
            <person name="Silverstein K.A.T."/>
            <person name="Koren S."/>
            <person name="Bechman K.B."/>
            <person name="Herman A."/>
            <person name="Abrahante J.E."/>
            <person name="Garbe J."/>
        </authorList>
    </citation>
    <scope>NUCLEOTIDE SEQUENCE</scope>
    <source>
        <strain evidence="2">Duluth1</strain>
        <tissue evidence="2">Whole animal</tissue>
    </source>
</reference>
<dbReference type="Proteomes" id="UP000828390">
    <property type="component" value="Unassembled WGS sequence"/>
</dbReference>
<dbReference type="AlphaFoldDB" id="A0A9D4GJ98"/>